<name>A0ABZ2Z8E0_9BACT</name>
<dbReference type="RefSeq" id="WP_341843085.1">
    <property type="nucleotide sequence ID" value="NZ_CP149792.1"/>
</dbReference>
<proteinExistence type="predicted"/>
<dbReference type="PANTHER" id="PTHR30273">
    <property type="entry name" value="PERIPLASMIC SIGNAL SENSOR AND SIGMA FACTOR ACTIVATOR FECR-RELATED"/>
    <property type="match status" value="1"/>
</dbReference>
<organism evidence="4 5">
    <name type="scientific">Chitinophaga caseinilytica</name>
    <dbReference type="NCBI Taxonomy" id="2267521"/>
    <lineage>
        <taxon>Bacteria</taxon>
        <taxon>Pseudomonadati</taxon>
        <taxon>Bacteroidota</taxon>
        <taxon>Chitinophagia</taxon>
        <taxon>Chitinophagales</taxon>
        <taxon>Chitinophagaceae</taxon>
        <taxon>Chitinophaga</taxon>
    </lineage>
</organism>
<dbReference type="Proteomes" id="UP001449657">
    <property type="component" value="Chromosome"/>
</dbReference>
<feature type="transmembrane region" description="Helical" evidence="1">
    <location>
        <begin position="73"/>
        <end position="92"/>
    </location>
</feature>
<evidence type="ECO:0000259" key="3">
    <source>
        <dbReference type="Pfam" id="PF16344"/>
    </source>
</evidence>
<dbReference type="Gene3D" id="2.60.120.1440">
    <property type="match status" value="1"/>
</dbReference>
<dbReference type="PIRSF" id="PIRSF018266">
    <property type="entry name" value="FecR"/>
    <property type="match status" value="1"/>
</dbReference>
<dbReference type="InterPro" id="IPR032508">
    <property type="entry name" value="FecR_C"/>
</dbReference>
<dbReference type="EMBL" id="CP150096">
    <property type="protein sequence ID" value="WZN48495.1"/>
    <property type="molecule type" value="Genomic_DNA"/>
</dbReference>
<keyword evidence="1" id="KW-0472">Membrane</keyword>
<feature type="domain" description="FecR protein" evidence="2">
    <location>
        <begin position="104"/>
        <end position="197"/>
    </location>
</feature>
<dbReference type="Gene3D" id="3.55.50.30">
    <property type="match status" value="1"/>
</dbReference>
<reference evidence="4 5" key="1">
    <citation type="submission" date="2024-03" db="EMBL/GenBank/DDBJ databases">
        <title>Chitinophaga caseinilytica sp. nov., a casein hydrolysing bacterium isolated from forest soil.</title>
        <authorList>
            <person name="Lee D.S."/>
            <person name="Han D.M."/>
            <person name="Baek J.H."/>
            <person name="Choi D.G."/>
            <person name="Jeon J.H."/>
            <person name="Jeon C.O."/>
        </authorList>
    </citation>
    <scope>NUCLEOTIDE SEQUENCE [LARGE SCALE GENOMIC DNA]</scope>
    <source>
        <strain evidence="4 5">KACC 19118</strain>
    </source>
</reference>
<accession>A0ABZ2Z8E0</accession>
<dbReference type="Pfam" id="PF16344">
    <property type="entry name" value="FecR_C"/>
    <property type="match status" value="1"/>
</dbReference>
<protein>
    <submittedName>
        <fullName evidence="4">FecR domain-containing protein</fullName>
    </submittedName>
</protein>
<feature type="domain" description="Protein FecR C-terminal" evidence="3">
    <location>
        <begin position="242"/>
        <end position="309"/>
    </location>
</feature>
<evidence type="ECO:0000256" key="1">
    <source>
        <dbReference type="SAM" id="Phobius"/>
    </source>
</evidence>
<evidence type="ECO:0000313" key="4">
    <source>
        <dbReference type="EMBL" id="WZN48495.1"/>
    </source>
</evidence>
<dbReference type="InterPro" id="IPR006860">
    <property type="entry name" value="FecR"/>
</dbReference>
<keyword evidence="5" id="KW-1185">Reference proteome</keyword>
<evidence type="ECO:0000313" key="5">
    <source>
        <dbReference type="Proteomes" id="UP001449657"/>
    </source>
</evidence>
<gene>
    <name evidence="4" type="ORF">WJU22_09945</name>
</gene>
<sequence length="310" mass="34904">MNVEQLGAAFERYLAGTASAEEKEWIGKWLQERPEDHHALEPHRRRAVQAALWQSVSRKADLPLRPVRNSRKWLAYAAAVALLVACGTWVLLSRQAPPAAFVQTIITQPGSPKTVYLPDSSVAHLFPGATLTIPDNYNATDRRIALSGRGFFEVKENPSRPFFVRAGKLTTQVLGTSFEVKSTDSLSASVIVRTGKVGVAFDGQHLANLTPGKRLRYNARQHDFMVDTVDAALLCEWWDRGMVFNQAPLGEVVQSISDWYNVPVEIRNARWQQETVTIRIRRQTCTEAIALLSETLGFRYKKENDRIIIY</sequence>
<evidence type="ECO:0000259" key="2">
    <source>
        <dbReference type="Pfam" id="PF04773"/>
    </source>
</evidence>
<keyword evidence="1" id="KW-1133">Transmembrane helix</keyword>
<dbReference type="InterPro" id="IPR012373">
    <property type="entry name" value="Ferrdict_sens_TM"/>
</dbReference>
<keyword evidence="1" id="KW-0812">Transmembrane</keyword>
<dbReference type="Pfam" id="PF04773">
    <property type="entry name" value="FecR"/>
    <property type="match status" value="1"/>
</dbReference>
<dbReference type="PANTHER" id="PTHR30273:SF2">
    <property type="entry name" value="PROTEIN FECR"/>
    <property type="match status" value="1"/>
</dbReference>